<protein>
    <submittedName>
        <fullName evidence="1">Uncharacterized protein</fullName>
    </submittedName>
</protein>
<proteinExistence type="predicted"/>
<dbReference type="AlphaFoldDB" id="A0A4V2HGI2"/>
<dbReference type="EMBL" id="SHMG01000001">
    <property type="protein sequence ID" value="TAA46746.1"/>
    <property type="molecule type" value="Genomic_DNA"/>
</dbReference>
<name>A0A4V2HGI2_9GAMM</name>
<reference evidence="1 2" key="1">
    <citation type="submission" date="2019-02" db="EMBL/GenBank/DDBJ databases">
        <title>WGS of Pseudoxanthomonas species novum from clinical isolates.</title>
        <authorList>
            <person name="Bernier A.-M."/>
            <person name="Bernard K."/>
            <person name="Vachon A."/>
        </authorList>
    </citation>
    <scope>NUCLEOTIDE SEQUENCE [LARGE SCALE GENOMIC DNA]</scope>
    <source>
        <strain evidence="1 2">NML130969</strain>
    </source>
</reference>
<gene>
    <name evidence="1" type="ORF">EA655_02900</name>
</gene>
<sequence length="251" mass="26682">MAWMALCTGWAVMSACSGQTSAPASEAKAEAGPALVPGHYVTEKGWGHLDIVPSDRGLRFALETVTGEDICSLQGEIAGDRGTAAPERGEAPCVVRFKASVGGGIGVAPVTATQCKTFCGYNGGFEGQYLSVPDTCSDAGLNAARQQFKNLYEAKQYKQALEVLSPVFAKCLPTLTWEQEGELRNDLAITQHHNGMDRQCLATLAPYAEDAAKDDDAVMDAWPPALVDRYLGIVRSARTNLHLCQKGSGAQ</sequence>
<dbReference type="Proteomes" id="UP000294164">
    <property type="component" value="Unassembled WGS sequence"/>
</dbReference>
<dbReference type="OrthoDB" id="6938654at2"/>
<comment type="caution">
    <text evidence="1">The sequence shown here is derived from an EMBL/GenBank/DDBJ whole genome shotgun (WGS) entry which is preliminary data.</text>
</comment>
<organism evidence="1 2">
    <name type="scientific">Pseudoxanthomonas winnipegensis</name>
    <dbReference type="NCBI Taxonomy" id="2480810"/>
    <lineage>
        <taxon>Bacteria</taxon>
        <taxon>Pseudomonadati</taxon>
        <taxon>Pseudomonadota</taxon>
        <taxon>Gammaproteobacteria</taxon>
        <taxon>Lysobacterales</taxon>
        <taxon>Lysobacteraceae</taxon>
        <taxon>Pseudoxanthomonas</taxon>
    </lineage>
</organism>
<accession>A0A4V2HGI2</accession>
<evidence type="ECO:0000313" key="2">
    <source>
        <dbReference type="Proteomes" id="UP000294164"/>
    </source>
</evidence>
<evidence type="ECO:0000313" key="1">
    <source>
        <dbReference type="EMBL" id="TAA46746.1"/>
    </source>
</evidence>